<dbReference type="EMBL" id="LYOS01000002">
    <property type="protein sequence ID" value="OFV68251.1"/>
    <property type="molecule type" value="Genomic_DNA"/>
</dbReference>
<keyword evidence="4 6" id="KW-0133">Cell shape</keyword>
<dbReference type="HAMAP" id="MF_01946">
    <property type="entry name" value="CetZ"/>
    <property type="match status" value="1"/>
</dbReference>
<evidence type="ECO:0000256" key="2">
    <source>
        <dbReference type="ARBA" id="ARBA00022490"/>
    </source>
</evidence>
<evidence type="ECO:0000256" key="4">
    <source>
        <dbReference type="ARBA" id="ARBA00022960"/>
    </source>
</evidence>
<dbReference type="Proteomes" id="UP000186940">
    <property type="component" value="Unassembled WGS sequence"/>
</dbReference>
<dbReference type="InterPro" id="IPR045061">
    <property type="entry name" value="FtsZ/CetZ"/>
</dbReference>
<dbReference type="InterPro" id="IPR037103">
    <property type="entry name" value="Tubulin/FtsZ-like_C"/>
</dbReference>
<dbReference type="Pfam" id="PF21011">
    <property type="entry name" value="CetZ_C"/>
    <property type="match status" value="1"/>
</dbReference>
<dbReference type="Pfam" id="PF00091">
    <property type="entry name" value="Tubulin"/>
    <property type="match status" value="1"/>
</dbReference>
<dbReference type="InterPro" id="IPR048737">
    <property type="entry name" value="CetZ_C"/>
</dbReference>
<dbReference type="GO" id="GO:0003924">
    <property type="term" value="F:GTPase activity"/>
    <property type="evidence" value="ECO:0007669"/>
    <property type="project" value="InterPro"/>
</dbReference>
<dbReference type="GO" id="GO:0005737">
    <property type="term" value="C:cytoplasm"/>
    <property type="evidence" value="ECO:0007669"/>
    <property type="project" value="UniProtKB-SubCell"/>
</dbReference>
<dbReference type="Gene3D" id="3.30.1330.20">
    <property type="entry name" value="Tubulin/FtsZ, C-terminal domain"/>
    <property type="match status" value="1"/>
</dbReference>
<dbReference type="InterPro" id="IPR017975">
    <property type="entry name" value="Tubulin_CS"/>
</dbReference>
<gene>
    <name evidence="6" type="primary">cetZ</name>
    <name evidence="8" type="ORF">SCAL_000891</name>
</gene>
<feature type="binding site" evidence="6">
    <location>
        <begin position="112"/>
        <end position="114"/>
    </location>
    <ligand>
        <name>GTP</name>
        <dbReference type="ChEBI" id="CHEBI:37565"/>
    </ligand>
</feature>
<dbReference type="InterPro" id="IPR032907">
    <property type="entry name" value="CetZ"/>
</dbReference>
<dbReference type="Gene3D" id="3.40.50.1440">
    <property type="entry name" value="Tubulin/FtsZ, GTPase domain"/>
    <property type="match status" value="1"/>
</dbReference>
<keyword evidence="8" id="KW-0132">Cell division</keyword>
<comment type="function">
    <text evidence="6">Involved in cell shape control.</text>
</comment>
<dbReference type="SUPFAM" id="SSF52490">
    <property type="entry name" value="Tubulin nucleotide-binding domain-like"/>
    <property type="match status" value="1"/>
</dbReference>
<feature type="binding site" evidence="6">
    <location>
        <position position="144"/>
    </location>
    <ligand>
        <name>GTP</name>
        <dbReference type="ChEBI" id="CHEBI:37565"/>
    </ligand>
</feature>
<accession>A0A1F2PC33</accession>
<comment type="subcellular location">
    <subcellularLocation>
        <location evidence="6">Cytoplasm</location>
    </subcellularLocation>
</comment>
<evidence type="ECO:0000256" key="1">
    <source>
        <dbReference type="ARBA" id="ARBA00006877"/>
    </source>
</evidence>
<dbReference type="InterPro" id="IPR003008">
    <property type="entry name" value="Tubulin_FtsZ_GTPase"/>
</dbReference>
<organism evidence="8 9">
    <name type="scientific">Candidatus Syntropharchaeum caldarium</name>
    <dbReference type="NCBI Taxonomy" id="1838285"/>
    <lineage>
        <taxon>Archaea</taxon>
        <taxon>Methanobacteriati</taxon>
        <taxon>Methanobacteriota</taxon>
        <taxon>Stenosarchaea group</taxon>
        <taxon>Methanomicrobia</taxon>
        <taxon>Methanosarcinales</taxon>
        <taxon>ANME-2 cluster</taxon>
        <taxon>Candidatus Syntropharchaeum</taxon>
    </lineage>
</organism>
<evidence type="ECO:0000256" key="6">
    <source>
        <dbReference type="HAMAP-Rule" id="MF_01946"/>
    </source>
</evidence>
<evidence type="ECO:0000313" key="9">
    <source>
        <dbReference type="Proteomes" id="UP000186940"/>
    </source>
</evidence>
<evidence type="ECO:0000313" key="8">
    <source>
        <dbReference type="EMBL" id="OFV68251.1"/>
    </source>
</evidence>
<dbReference type="AlphaFoldDB" id="A0A1F2PC33"/>
<dbReference type="PATRIC" id="fig|1838285.3.peg.900"/>
<protein>
    <recommendedName>
        <fullName evidence="6">Tubulin-like protein CetZ</fullName>
    </recommendedName>
</protein>
<keyword evidence="5 6" id="KW-0342">GTP-binding</keyword>
<evidence type="ECO:0000259" key="7">
    <source>
        <dbReference type="SMART" id="SM00864"/>
    </source>
</evidence>
<feature type="domain" description="Tubulin/FtsZ GTPase" evidence="7">
    <location>
        <begin position="2"/>
        <end position="197"/>
    </location>
</feature>
<dbReference type="InterPro" id="IPR036525">
    <property type="entry name" value="Tubulin/FtsZ_GTPase_sf"/>
</dbReference>
<evidence type="ECO:0000256" key="5">
    <source>
        <dbReference type="ARBA" id="ARBA00023134"/>
    </source>
</evidence>
<dbReference type="GO" id="GO:0007017">
    <property type="term" value="P:microtubule-based process"/>
    <property type="evidence" value="ECO:0007669"/>
    <property type="project" value="InterPro"/>
</dbReference>
<dbReference type="GO" id="GO:0032153">
    <property type="term" value="C:cell division site"/>
    <property type="evidence" value="ECO:0007669"/>
    <property type="project" value="TreeGrafter"/>
</dbReference>
<keyword evidence="8" id="KW-0131">Cell cycle</keyword>
<dbReference type="PANTHER" id="PTHR30314">
    <property type="entry name" value="CELL DIVISION PROTEIN FTSZ-RELATED"/>
    <property type="match status" value="1"/>
</dbReference>
<dbReference type="SMART" id="SM00864">
    <property type="entry name" value="Tubulin"/>
    <property type="match status" value="1"/>
</dbReference>
<keyword evidence="2 6" id="KW-0963">Cytoplasm</keyword>
<feature type="binding site" evidence="6">
    <location>
        <position position="171"/>
    </location>
    <ligand>
        <name>GTP</name>
        <dbReference type="ChEBI" id="CHEBI:37565"/>
    </ligand>
</feature>
<dbReference type="PROSITE" id="PS00227">
    <property type="entry name" value="TUBULIN"/>
    <property type="match status" value="1"/>
</dbReference>
<proteinExistence type="inferred from homology"/>
<name>A0A1F2PC33_9EURY</name>
<dbReference type="GO" id="GO:0005874">
    <property type="term" value="C:microtubule"/>
    <property type="evidence" value="ECO:0007669"/>
    <property type="project" value="InterPro"/>
</dbReference>
<comment type="caution">
    <text evidence="8">The sequence shown here is derived from an EMBL/GenBank/DDBJ whole genome shotgun (WGS) entry which is preliminary data.</text>
</comment>
<reference evidence="8" key="1">
    <citation type="submission" date="2016-05" db="EMBL/GenBank/DDBJ databases">
        <title>Microbial consortia oxidize butane by reversing methanogenesis.</title>
        <authorList>
            <person name="Laso-Perez R."/>
            <person name="Richter M."/>
            <person name="Wegener G."/>
            <person name="Musat F."/>
        </authorList>
    </citation>
    <scope>NUCLEOTIDE SEQUENCE [LARGE SCALE GENOMIC DNA]</scope>
    <source>
        <strain evidence="8">BOX2</strain>
    </source>
</reference>
<dbReference type="CDD" id="cd02202">
    <property type="entry name" value="CetZ_tubulin-like"/>
    <property type="match status" value="1"/>
</dbReference>
<sequence>MKIFLIGFGQGGGKIVDLFLEYDKKSRHNCIIRAIAINTAKSDLLGLNTIPMEDRILIGESAVNVKGHGVGADNEMGARVAAEEIYTIQSAIDRRGTHEVDAFLIVAGLGGGTGSGGAPVLARRLKKLYSEPVYGLGVLPAKDEGGLYSLNAARSLMTFVKEVDNLFIFDNDPWKKEGSNLEDAYAFMNEEIVRRFGILFGAGESEDVGQVVVDSSEIINTLRGGGISTVGYAVEEVGNTSSKGLFKRLKKEKSSLDSLDTTTKITSLTRRAVMGRLTLPCDITSAERALLVIAGPHDALNKKGIEKSKLWIEEMIHGTEVRGGDYPVPRSNYVAAVAVFSGVTDVPRIKQLQEMATEAQKNIQEFDETKNEKHKSLWHDDLKPLF</sequence>
<feature type="binding site" evidence="6">
    <location>
        <position position="189"/>
    </location>
    <ligand>
        <name>GTP</name>
        <dbReference type="ChEBI" id="CHEBI:37565"/>
    </ligand>
</feature>
<dbReference type="PANTHER" id="PTHR30314:SF10">
    <property type="entry name" value="TUBULIN-LIKE PROTEIN CETZ"/>
    <property type="match status" value="1"/>
</dbReference>
<dbReference type="STRING" id="1838285.SCAL_000891"/>
<comment type="similarity">
    <text evidence="1 6">Belongs to the CetZ family.</text>
</comment>
<dbReference type="GO" id="GO:0005525">
    <property type="term" value="F:GTP binding"/>
    <property type="evidence" value="ECO:0007669"/>
    <property type="project" value="UniProtKB-UniRule"/>
</dbReference>
<dbReference type="GO" id="GO:0051301">
    <property type="term" value="P:cell division"/>
    <property type="evidence" value="ECO:0007669"/>
    <property type="project" value="UniProtKB-KW"/>
</dbReference>
<comment type="caution">
    <text evidence="6">Lacks conserved residue(s) required for the propagation of feature annotation.</text>
</comment>
<evidence type="ECO:0000256" key="3">
    <source>
        <dbReference type="ARBA" id="ARBA00022741"/>
    </source>
</evidence>
<keyword evidence="3 6" id="KW-0547">Nucleotide-binding</keyword>
<keyword evidence="9" id="KW-1185">Reference proteome</keyword>
<dbReference type="GO" id="GO:0008360">
    <property type="term" value="P:regulation of cell shape"/>
    <property type="evidence" value="ECO:0007669"/>
    <property type="project" value="UniProtKB-UniRule"/>
</dbReference>